<evidence type="ECO:0000256" key="2">
    <source>
        <dbReference type="ARBA" id="ARBA00022801"/>
    </source>
</evidence>
<keyword evidence="6" id="KW-1185">Reference proteome</keyword>
<dbReference type="InterPro" id="IPR052708">
    <property type="entry name" value="PxpC"/>
</dbReference>
<feature type="domain" description="Carboxyltransferase" evidence="4">
    <location>
        <begin position="24"/>
        <end position="309"/>
    </location>
</feature>
<name>A0A369LBU6_9ACTN</name>
<evidence type="ECO:0000313" key="5">
    <source>
        <dbReference type="EMBL" id="RDB55676.1"/>
    </source>
</evidence>
<dbReference type="SMART" id="SM00797">
    <property type="entry name" value="AHS2"/>
    <property type="match status" value="1"/>
</dbReference>
<organism evidence="5 6">
    <name type="scientific">Senegalimassilia anaerobia</name>
    <dbReference type="NCBI Taxonomy" id="1473216"/>
    <lineage>
        <taxon>Bacteria</taxon>
        <taxon>Bacillati</taxon>
        <taxon>Actinomycetota</taxon>
        <taxon>Coriobacteriia</taxon>
        <taxon>Coriobacteriales</taxon>
        <taxon>Coriobacteriaceae</taxon>
        <taxon>Senegalimassilia</taxon>
    </lineage>
</organism>
<keyword evidence="1" id="KW-0547">Nucleotide-binding</keyword>
<proteinExistence type="predicted"/>
<dbReference type="STRING" id="1034345.GCA_000236865_00658"/>
<dbReference type="NCBIfam" id="TIGR00724">
    <property type="entry name" value="urea_amlyse_rel"/>
    <property type="match status" value="1"/>
</dbReference>
<accession>A0A369LBU6</accession>
<sequence>MGVTAIKPGILTTVQDRGRTGYLGSGFSPSGVMDTRALHTANLLVDNDPDAPVLEFCLAGPTLRFTTSTYVAITGGDFRPTLDGRPAPMYTALAVHRGSVLAFGAPKTGMYGYLAIAGGSINAPEVMGSRSTNLKCGIGGWKGRALITGDYLPFCTRNIDFIPNLGSHTVDRDDAFYGFDDPEITLRVVPGPQEDMFTQDGVDTFYGQAYTTTSRCDRMGFRLDGPEIETVNGSDIISDGIALGAVQIPADGRPIIMLSDRQTTGGYAKIGTVCSVDLPKLVQCTPGRIIRFAPVTIQQAQDLYRQEARRMEALAKMVRRPCYGGISPRRTARRLTPILEAQARAHASGSQKLWIELSKTEQQRLQPAEQPASDPNR</sequence>
<keyword evidence="2" id="KW-0378">Hydrolase</keyword>
<keyword evidence="3" id="KW-0067">ATP-binding</keyword>
<dbReference type="Gene3D" id="2.40.100.10">
    <property type="entry name" value="Cyclophilin-like"/>
    <property type="match status" value="1"/>
</dbReference>
<dbReference type="EMBL" id="PPTP01000004">
    <property type="protein sequence ID" value="RDB55676.1"/>
    <property type="molecule type" value="Genomic_DNA"/>
</dbReference>
<dbReference type="Pfam" id="PF02626">
    <property type="entry name" value="CT_A_B"/>
    <property type="match status" value="1"/>
</dbReference>
<dbReference type="SUPFAM" id="SSF50891">
    <property type="entry name" value="Cyclophilin-like"/>
    <property type="match status" value="1"/>
</dbReference>
<dbReference type="AlphaFoldDB" id="A0A369LBU6"/>
<dbReference type="RefSeq" id="WP_114620625.1">
    <property type="nucleotide sequence ID" value="NZ_CAUDTN010000010.1"/>
</dbReference>
<dbReference type="Proteomes" id="UP000253792">
    <property type="component" value="Unassembled WGS sequence"/>
</dbReference>
<dbReference type="InterPro" id="IPR003778">
    <property type="entry name" value="CT_A_B"/>
</dbReference>
<protein>
    <submittedName>
        <fullName evidence="5">KipI antagonist</fullName>
    </submittedName>
</protein>
<evidence type="ECO:0000256" key="3">
    <source>
        <dbReference type="ARBA" id="ARBA00022840"/>
    </source>
</evidence>
<dbReference type="GO" id="GO:0016787">
    <property type="term" value="F:hydrolase activity"/>
    <property type="evidence" value="ECO:0007669"/>
    <property type="project" value="UniProtKB-KW"/>
</dbReference>
<evidence type="ECO:0000256" key="1">
    <source>
        <dbReference type="ARBA" id="ARBA00022741"/>
    </source>
</evidence>
<evidence type="ECO:0000313" key="6">
    <source>
        <dbReference type="Proteomes" id="UP000253792"/>
    </source>
</evidence>
<dbReference type="PANTHER" id="PTHR43309:SF3">
    <property type="entry name" value="5-OXOPROLINASE SUBUNIT C"/>
    <property type="match status" value="1"/>
</dbReference>
<evidence type="ECO:0000259" key="4">
    <source>
        <dbReference type="SMART" id="SM00797"/>
    </source>
</evidence>
<dbReference type="InterPro" id="IPR029000">
    <property type="entry name" value="Cyclophilin-like_dom_sf"/>
</dbReference>
<reference evidence="5 6" key="1">
    <citation type="journal article" date="2018" name="Elife">
        <title>Discovery and characterization of a prevalent human gut bacterial enzyme sufficient for the inactivation of a family of plant toxins.</title>
        <authorList>
            <person name="Koppel N."/>
            <person name="Bisanz J.E."/>
            <person name="Pandelia M.E."/>
            <person name="Turnbaugh P.J."/>
            <person name="Balskus E.P."/>
        </authorList>
    </citation>
    <scope>NUCLEOTIDE SEQUENCE [LARGE SCALE GENOMIC DNA]</scope>
    <source>
        <strain evidence="6">anaerobia AP69FAA</strain>
    </source>
</reference>
<dbReference type="OrthoDB" id="9768696at2"/>
<comment type="caution">
    <text evidence="5">The sequence shown here is derived from an EMBL/GenBank/DDBJ whole genome shotgun (WGS) entry which is preliminary data.</text>
</comment>
<gene>
    <name evidence="5" type="ORF">C1880_05500</name>
</gene>
<dbReference type="GO" id="GO:0005524">
    <property type="term" value="F:ATP binding"/>
    <property type="evidence" value="ECO:0007669"/>
    <property type="project" value="UniProtKB-KW"/>
</dbReference>
<dbReference type="PANTHER" id="PTHR43309">
    <property type="entry name" value="5-OXOPROLINASE SUBUNIT C"/>
    <property type="match status" value="1"/>
</dbReference>